<dbReference type="InterPro" id="IPR008969">
    <property type="entry name" value="CarboxyPept-like_regulatory"/>
</dbReference>
<reference evidence="2 3" key="1">
    <citation type="submission" date="2023-08" db="EMBL/GenBank/DDBJ databases">
        <title>The draft genome sequence of Paracraurococcus sp. LOR1-02.</title>
        <authorList>
            <person name="Kingkaew E."/>
            <person name="Tanasupawat S."/>
        </authorList>
    </citation>
    <scope>NUCLEOTIDE SEQUENCE [LARGE SCALE GENOMIC DNA]</scope>
    <source>
        <strain evidence="2 3">LOR1-02</strain>
    </source>
</reference>
<evidence type="ECO:0000313" key="3">
    <source>
        <dbReference type="Proteomes" id="UP001243009"/>
    </source>
</evidence>
<dbReference type="Proteomes" id="UP001243009">
    <property type="component" value="Unassembled WGS sequence"/>
</dbReference>
<gene>
    <name evidence="2" type="ORF">Q7A36_29570</name>
</gene>
<dbReference type="EMBL" id="JAUTWS010000050">
    <property type="protein sequence ID" value="MDO9712525.1"/>
    <property type="molecule type" value="Genomic_DNA"/>
</dbReference>
<evidence type="ECO:0000313" key="2">
    <source>
        <dbReference type="EMBL" id="MDO9712525.1"/>
    </source>
</evidence>
<proteinExistence type="predicted"/>
<dbReference type="SUPFAM" id="SSF49464">
    <property type="entry name" value="Carboxypeptidase regulatory domain-like"/>
    <property type="match status" value="1"/>
</dbReference>
<feature type="region of interest" description="Disordered" evidence="1">
    <location>
        <begin position="395"/>
        <end position="441"/>
    </location>
</feature>
<organism evidence="2 3">
    <name type="scientific">Paracraurococcus lichenis</name>
    <dbReference type="NCBI Taxonomy" id="3064888"/>
    <lineage>
        <taxon>Bacteria</taxon>
        <taxon>Pseudomonadati</taxon>
        <taxon>Pseudomonadota</taxon>
        <taxon>Alphaproteobacteria</taxon>
        <taxon>Acetobacterales</taxon>
        <taxon>Roseomonadaceae</taxon>
        <taxon>Paracraurococcus</taxon>
    </lineage>
</organism>
<dbReference type="Pfam" id="PF13620">
    <property type="entry name" value="CarboxypepD_reg"/>
    <property type="match status" value="1"/>
</dbReference>
<sequence>MAISGKHIAIAATAAAVAGLGVAAAWPPLGLAQPSEGEVRVTGILALASPNTQDGDVPLPDRQVTLRLGGQDLGSDTTRLDGRFHLVAPRPGAYQICWTVGASKGCGERFNALPPAISARIVRVRLERPFVHGKVLNEDSRPCWLADDFFGIDASTVVEGGGARTRPNTQGHYVLVGPAPGTFAVTARCEGAVVARRVTLGTGPTVQDIPLGGRSPRFAGLAARVSGRGVVRADPGATLDLAATLGPSSASSAPILWRLPGPENGTLSGGNGPTQTWTLPAARGLRTAYALARDGQGNFGYKRFEIRVGPAEVTLSGRVVEEESGTPIPGAAVTLGSGGAARSDANGWFSFTTAERSDDRYVVNITHPGHALLSRIAAGSAVGATYEMIRAQVSRSPADQPIAVTDRESAGPCGPAGADNRPPPRLSSPKVLRDDPPTPEQARADAILVRRLLEPRPCDRRGAEIRLPANALLDQAGNPARGTVRTALTTFNPERRAIPGDYRATDTAGRPTELESFGAIHVDLLDDATGQPLRIRPGAVADVRIPVPPSKTTPPASIPMWSYDEATGFWKEEGTARLQTTSQGSFYAGQTSHFSSLNMDVAGNDPAHATCVRFELDPRLNAWSDLVVRAYVSYGGSSVQVKETPIDSARYHAIYRIPFATGTPNTLRLELRGKADGHEVILLSNVIDTDARPKMTGMNLWPPLPLRRVRRGGHADPTRGRGAQLGRSRRRRSAGVPHRAERRL</sequence>
<name>A0ABT9E8L7_9PROT</name>
<dbReference type="Gene3D" id="2.60.40.1120">
    <property type="entry name" value="Carboxypeptidase-like, regulatory domain"/>
    <property type="match status" value="1"/>
</dbReference>
<feature type="region of interest" description="Disordered" evidence="1">
    <location>
        <begin position="702"/>
        <end position="744"/>
    </location>
</feature>
<keyword evidence="3" id="KW-1185">Reference proteome</keyword>
<accession>A0ABT9E8L7</accession>
<dbReference type="RefSeq" id="WP_305107382.1">
    <property type="nucleotide sequence ID" value="NZ_JAUTWS010000050.1"/>
</dbReference>
<comment type="caution">
    <text evidence="2">The sequence shown here is derived from an EMBL/GenBank/DDBJ whole genome shotgun (WGS) entry which is preliminary data.</text>
</comment>
<evidence type="ECO:0000256" key="1">
    <source>
        <dbReference type="SAM" id="MobiDB-lite"/>
    </source>
</evidence>
<protein>
    <submittedName>
        <fullName evidence="2">Carboxypeptidase regulatory-like domain-containing protein</fullName>
    </submittedName>
</protein>